<keyword evidence="6" id="KW-0460">Magnesium</keyword>
<protein>
    <recommendedName>
        <fullName evidence="8">PIN domain-containing protein</fullName>
    </recommendedName>
</protein>
<evidence type="ECO:0000313" key="9">
    <source>
        <dbReference type="EMBL" id="RKR75227.1"/>
    </source>
</evidence>
<dbReference type="InterPro" id="IPR029060">
    <property type="entry name" value="PIN-like_dom_sf"/>
</dbReference>
<accession>A0A495IGW2</accession>
<gene>
    <name evidence="9" type="ORF">C8E83_2365</name>
</gene>
<dbReference type="PANTHER" id="PTHR33653">
    <property type="entry name" value="RIBONUCLEASE VAPC2"/>
    <property type="match status" value="1"/>
</dbReference>
<dbReference type="GO" id="GO:0046872">
    <property type="term" value="F:metal ion binding"/>
    <property type="evidence" value="ECO:0007669"/>
    <property type="project" value="UniProtKB-KW"/>
</dbReference>
<feature type="domain" description="PIN" evidence="8">
    <location>
        <begin position="3"/>
        <end position="117"/>
    </location>
</feature>
<comment type="similarity">
    <text evidence="7">Belongs to the PINc/VapC protein family.</text>
</comment>
<dbReference type="RefSeq" id="WP_170159924.1">
    <property type="nucleotide sequence ID" value="NZ_RBKS01000001.1"/>
</dbReference>
<evidence type="ECO:0000256" key="4">
    <source>
        <dbReference type="ARBA" id="ARBA00022723"/>
    </source>
</evidence>
<evidence type="ECO:0000256" key="3">
    <source>
        <dbReference type="ARBA" id="ARBA00022722"/>
    </source>
</evidence>
<comment type="caution">
    <text evidence="9">The sequence shown here is derived from an EMBL/GenBank/DDBJ whole genome shotgun (WGS) entry which is preliminary data.</text>
</comment>
<dbReference type="Gene3D" id="3.40.50.1010">
    <property type="entry name" value="5'-nuclease"/>
    <property type="match status" value="1"/>
</dbReference>
<proteinExistence type="inferred from homology"/>
<evidence type="ECO:0000259" key="8">
    <source>
        <dbReference type="Pfam" id="PF01850"/>
    </source>
</evidence>
<evidence type="ECO:0000313" key="10">
    <source>
        <dbReference type="Proteomes" id="UP000280008"/>
    </source>
</evidence>
<dbReference type="Proteomes" id="UP000280008">
    <property type="component" value="Unassembled WGS sequence"/>
</dbReference>
<dbReference type="GO" id="GO:0004518">
    <property type="term" value="F:nuclease activity"/>
    <property type="evidence" value="ECO:0007669"/>
    <property type="project" value="UniProtKB-KW"/>
</dbReference>
<dbReference type="InterPro" id="IPR002716">
    <property type="entry name" value="PIN_dom"/>
</dbReference>
<keyword evidence="3" id="KW-0540">Nuclease</keyword>
<dbReference type="Pfam" id="PF01850">
    <property type="entry name" value="PIN"/>
    <property type="match status" value="1"/>
</dbReference>
<evidence type="ECO:0000256" key="7">
    <source>
        <dbReference type="ARBA" id="ARBA00038093"/>
    </source>
</evidence>
<comment type="cofactor">
    <cofactor evidence="1">
        <name>Mg(2+)</name>
        <dbReference type="ChEBI" id="CHEBI:18420"/>
    </cofactor>
</comment>
<evidence type="ECO:0000256" key="6">
    <source>
        <dbReference type="ARBA" id="ARBA00022842"/>
    </source>
</evidence>
<reference evidence="9 10" key="1">
    <citation type="submission" date="2018-10" db="EMBL/GenBank/DDBJ databases">
        <title>Sequencing the genomes of 1000 actinobacteria strains.</title>
        <authorList>
            <person name="Klenk H.-P."/>
        </authorList>
    </citation>
    <scope>NUCLEOTIDE SEQUENCE [LARGE SCALE GENOMIC DNA]</scope>
    <source>
        <strain evidence="9 10">DSM 17894</strain>
    </source>
</reference>
<keyword evidence="4" id="KW-0479">Metal-binding</keyword>
<dbReference type="SUPFAM" id="SSF88723">
    <property type="entry name" value="PIN domain-like"/>
    <property type="match status" value="1"/>
</dbReference>
<keyword evidence="2" id="KW-1277">Toxin-antitoxin system</keyword>
<dbReference type="PANTHER" id="PTHR33653:SF1">
    <property type="entry name" value="RIBONUCLEASE VAPC2"/>
    <property type="match status" value="1"/>
</dbReference>
<evidence type="ECO:0000256" key="5">
    <source>
        <dbReference type="ARBA" id="ARBA00022801"/>
    </source>
</evidence>
<name>A0A495IGW2_9MICO</name>
<sequence length="129" mass="14459">MILFDTSVLIDYDDLDLPDEPYVSSVVVLAELEFGIAAAKTADLYNERRTRLARLRASGFQWHPYLESTATYHAELMSLVHPHAPSHTRSRDLMIAATAFELGAKLATLNPGDFRYVASRVEILVPTPR</sequence>
<evidence type="ECO:0000256" key="2">
    <source>
        <dbReference type="ARBA" id="ARBA00022649"/>
    </source>
</evidence>
<dbReference type="AlphaFoldDB" id="A0A495IGW2"/>
<organism evidence="9 10">
    <name type="scientific">Frondihabitans australicus</name>
    <dbReference type="NCBI Taxonomy" id="386892"/>
    <lineage>
        <taxon>Bacteria</taxon>
        <taxon>Bacillati</taxon>
        <taxon>Actinomycetota</taxon>
        <taxon>Actinomycetes</taxon>
        <taxon>Micrococcales</taxon>
        <taxon>Microbacteriaceae</taxon>
        <taxon>Frondihabitans</taxon>
    </lineage>
</organism>
<evidence type="ECO:0000256" key="1">
    <source>
        <dbReference type="ARBA" id="ARBA00001946"/>
    </source>
</evidence>
<keyword evidence="10" id="KW-1185">Reference proteome</keyword>
<dbReference type="EMBL" id="RBKS01000001">
    <property type="protein sequence ID" value="RKR75227.1"/>
    <property type="molecule type" value="Genomic_DNA"/>
</dbReference>
<dbReference type="GO" id="GO:0016787">
    <property type="term" value="F:hydrolase activity"/>
    <property type="evidence" value="ECO:0007669"/>
    <property type="project" value="UniProtKB-KW"/>
</dbReference>
<keyword evidence="5" id="KW-0378">Hydrolase</keyword>
<dbReference type="InterPro" id="IPR050556">
    <property type="entry name" value="Type_II_TA_system_RNase"/>
</dbReference>